<accession>A0A7I7SBV9</accession>
<reference evidence="3 4" key="1">
    <citation type="submission" date="2017-04" db="EMBL/GenBank/DDBJ databases">
        <title>The new phylogeny of genus Mycobacterium.</title>
        <authorList>
            <person name="Tortoli E."/>
            <person name="Trovato A."/>
            <person name="Cirillo D.M."/>
        </authorList>
    </citation>
    <scope>NUCLEOTIDE SEQUENCE [LARGE SCALE GENOMIC DNA]</scope>
    <source>
        <strain evidence="3 4">KCTC 19819</strain>
    </source>
</reference>
<dbReference type="InterPro" id="IPR003615">
    <property type="entry name" value="HNH_nuc"/>
</dbReference>
<dbReference type="InterPro" id="IPR003870">
    <property type="entry name" value="DUF222"/>
</dbReference>
<dbReference type="OrthoDB" id="4419061at2"/>
<dbReference type="Proteomes" id="UP000193577">
    <property type="component" value="Unassembled WGS sequence"/>
</dbReference>
<proteinExistence type="predicted"/>
<evidence type="ECO:0000256" key="1">
    <source>
        <dbReference type="SAM" id="MobiDB-lite"/>
    </source>
</evidence>
<protein>
    <recommendedName>
        <fullName evidence="2">DUF222 domain-containing protein</fullName>
    </recommendedName>
</protein>
<gene>
    <name evidence="3" type="ORF">B8W67_15345</name>
</gene>
<comment type="caution">
    <text evidence="3">The sequence shown here is derived from an EMBL/GenBank/DDBJ whole genome shotgun (WGS) entry which is preliminary data.</text>
</comment>
<name>A0A7I7SBV9_9MYCO</name>
<sequence length="464" mass="50475">MLSNTREDVAAAFDAITADVDRALALSFDVLTTSDRLSLLERIETVCRRLTALEQPLIGELTHADLNELGGKLPWALADRMRITRADARRRIAETADLGERRALDGQPLDPVLPHTAAAARAGLISRAHIQIIREFWHHLPHDLHPDLAANAEKHLAKLATQYRPDELAKLADHLADCLNPDGLFSDVDRARRRTLTLGKQDADGMSALTGTLSPTARATLDAVLARWAAPGMCNPADETPCLDGTPSQQAIDNDARSAGQRNHDALEALGRSMLASGQLGQHNGLPASIVVSTTLAELEAAPRTEHSGGAKAHTAGGTWLPMSDVLKLAAAAHHYLAVFDGAKPLALYHAKRLANPAQRLLLYATERGCSHPNCSVPANLTEVHHVTPYAERPRTHADELTLRCGPHHRILDDGWVTRKNEAGETETIPPAHLDRGQPRVNRYHHPEKLLHETGGEDEDDDDP</sequence>
<evidence type="ECO:0000313" key="4">
    <source>
        <dbReference type="Proteomes" id="UP000193577"/>
    </source>
</evidence>
<dbReference type="AlphaFoldDB" id="A0A7I7SBV9"/>
<feature type="region of interest" description="Disordered" evidence="1">
    <location>
        <begin position="422"/>
        <end position="464"/>
    </location>
</feature>
<dbReference type="RefSeq" id="WP_085304848.1">
    <property type="nucleotide sequence ID" value="NZ_AP022594.1"/>
</dbReference>
<evidence type="ECO:0000313" key="3">
    <source>
        <dbReference type="EMBL" id="OSC32181.1"/>
    </source>
</evidence>
<keyword evidence="4" id="KW-1185">Reference proteome</keyword>
<feature type="domain" description="DUF222" evidence="2">
    <location>
        <begin position="39"/>
        <end position="365"/>
    </location>
</feature>
<dbReference type="Pfam" id="PF02720">
    <property type="entry name" value="DUF222"/>
    <property type="match status" value="1"/>
</dbReference>
<dbReference type="CDD" id="cd00085">
    <property type="entry name" value="HNHc"/>
    <property type="match status" value="1"/>
</dbReference>
<dbReference type="EMBL" id="NCXO01000038">
    <property type="protein sequence ID" value="OSC32181.1"/>
    <property type="molecule type" value="Genomic_DNA"/>
</dbReference>
<evidence type="ECO:0000259" key="2">
    <source>
        <dbReference type="Pfam" id="PF02720"/>
    </source>
</evidence>
<organism evidence="3 4">
    <name type="scientific">Mycolicibacillus koreensis</name>
    <dbReference type="NCBI Taxonomy" id="1069220"/>
    <lineage>
        <taxon>Bacteria</taxon>
        <taxon>Bacillati</taxon>
        <taxon>Actinomycetota</taxon>
        <taxon>Actinomycetes</taxon>
        <taxon>Mycobacteriales</taxon>
        <taxon>Mycobacteriaceae</taxon>
        <taxon>Mycolicibacillus</taxon>
    </lineage>
</organism>
<feature type="compositionally biased region" description="Basic and acidic residues" evidence="1">
    <location>
        <begin position="445"/>
        <end position="455"/>
    </location>
</feature>